<dbReference type="KEGG" id="det:DET0586"/>
<protein>
    <submittedName>
        <fullName evidence="1">Uncharacterized protein</fullName>
    </submittedName>
</protein>
<dbReference type="HOGENOM" id="CLU_3098021_0_0_0"/>
<evidence type="ECO:0000313" key="2">
    <source>
        <dbReference type="Proteomes" id="UP000008289"/>
    </source>
</evidence>
<name>Q3Z8X1_DEHM1</name>
<dbReference type="AlphaFoldDB" id="Q3Z8X1"/>
<accession>Q3Z8X1</accession>
<organism evidence="1 2">
    <name type="scientific">Dehalococcoides mccartyi (strain ATCC BAA-2266 / KCTC 15142 / 195)</name>
    <name type="common">Dehalococcoides ethenogenes (strain 195)</name>
    <dbReference type="NCBI Taxonomy" id="243164"/>
    <lineage>
        <taxon>Bacteria</taxon>
        <taxon>Bacillati</taxon>
        <taxon>Chloroflexota</taxon>
        <taxon>Dehalococcoidia</taxon>
        <taxon>Dehalococcoidales</taxon>
        <taxon>Dehalococcoidaceae</taxon>
        <taxon>Dehalococcoides</taxon>
    </lineage>
</organism>
<evidence type="ECO:0000313" key="1">
    <source>
        <dbReference type="EMBL" id="AAW40129.1"/>
    </source>
</evidence>
<sequence>MPEITYRVNKKRLKNTGCNRKTSRRLHPARILHPEYLPRLANQRGFFIPCS</sequence>
<dbReference type="EMBL" id="CP000027">
    <property type="protein sequence ID" value="AAW40129.1"/>
    <property type="molecule type" value="Genomic_DNA"/>
</dbReference>
<dbReference type="STRING" id="243164.DET0586"/>
<gene>
    <name evidence="1" type="ordered locus">DET0586</name>
</gene>
<dbReference type="Proteomes" id="UP000008289">
    <property type="component" value="Chromosome"/>
</dbReference>
<dbReference type="InParanoid" id="Q3Z8X1"/>
<proteinExistence type="predicted"/>
<keyword evidence="2" id="KW-1185">Reference proteome</keyword>
<reference evidence="1 2" key="1">
    <citation type="journal article" date="2005" name="Science">
        <title>Genome sequence of the PCE-dechlorinating bacterium Dehalococcoides ethenogenes.</title>
        <authorList>
            <person name="Seshadri R."/>
            <person name="Adrian L."/>
            <person name="Fouts D.E."/>
            <person name="Eisen J.A."/>
            <person name="Phillippy A.M."/>
            <person name="Methe B.A."/>
            <person name="Ward N.L."/>
            <person name="Nelson W.C."/>
            <person name="Deboy R.T."/>
            <person name="Khouri H.M."/>
            <person name="Kolonay J.F."/>
            <person name="Dodson R.J."/>
            <person name="Daugherty S.C."/>
            <person name="Brinkac L.M."/>
            <person name="Sullivan S.A."/>
            <person name="Madupu R."/>
            <person name="Nelson K.E."/>
            <person name="Kang K.H."/>
            <person name="Impraim M."/>
            <person name="Tran K."/>
            <person name="Robinson J.M."/>
            <person name="Forberger H.A."/>
            <person name="Fraser C.M."/>
            <person name="Zinder S.H."/>
            <person name="Heidelberg J.F."/>
        </authorList>
    </citation>
    <scope>NUCLEOTIDE SEQUENCE [LARGE SCALE GENOMIC DNA]</scope>
    <source>
        <strain evidence="2">ATCC BAA-2266 / KCTC 15142 / 195</strain>
    </source>
</reference>